<reference evidence="5" key="1">
    <citation type="submission" date="2021-04" db="EMBL/GenBank/DDBJ databases">
        <title>Draft genome of Fusarium avenaceum strain F156N33, isolated from an atmospheric sample in Virginia.</title>
        <authorList>
            <person name="Yang S."/>
            <person name="Vinatzer B.A."/>
            <person name="Coleman J."/>
        </authorList>
    </citation>
    <scope>NUCLEOTIDE SEQUENCE</scope>
    <source>
        <strain evidence="5">F156N33</strain>
    </source>
</reference>
<dbReference type="Pfam" id="PF13472">
    <property type="entry name" value="Lipase_GDSL_2"/>
    <property type="match status" value="1"/>
</dbReference>
<dbReference type="GO" id="GO:0016788">
    <property type="term" value="F:hydrolase activity, acting on ester bonds"/>
    <property type="evidence" value="ECO:0007669"/>
    <property type="project" value="InterPro"/>
</dbReference>
<comment type="caution">
    <text evidence="5">The sequence shown here is derived from an EMBL/GenBank/DDBJ whole genome shotgun (WGS) entry which is preliminary data.</text>
</comment>
<dbReference type="InterPro" id="IPR032710">
    <property type="entry name" value="NTF2-like_dom_sf"/>
</dbReference>
<evidence type="ECO:0000256" key="2">
    <source>
        <dbReference type="SAM" id="MobiDB-lite"/>
    </source>
</evidence>
<dbReference type="InterPro" id="IPR037460">
    <property type="entry name" value="SEST-like"/>
</dbReference>
<feature type="chain" id="PRO_5040144228" description="SGNH hydrolase-type esterase domain-containing protein" evidence="3">
    <location>
        <begin position="20"/>
        <end position="1569"/>
    </location>
</feature>
<name>A0A9P7GRA2_9HYPO</name>
<feature type="compositionally biased region" description="Low complexity" evidence="2">
    <location>
        <begin position="694"/>
        <end position="711"/>
    </location>
</feature>
<sequence length="1569" mass="172210">MNRLSYLLAIFMASGHVVAAPPLQQFGSMPMSNLFSRDTNDFFNPDDLTFIKKLAAVGDSYSAGIGAGDGLQGEGDENCRRYDHSYPYLINLDERLGDASKRKFQFKSCSGAVIKNVIEDQLPNIDSGQQVILLSAGGNDAELVNILNQCVFQWFALNEQHSTVGKVAEMKGEPWAKGWDWDASARGCLGQLKASKDIINSNEFSQRLDSVIQAAKKKLASGGMIYYTGYAKFWSTDYGSACDKVSWSTWIFKSYNIWQPAARLEELRRREMNRLVDLMNEKIELAVKNAGDNVMFVNYDEYVGHFKGRYCEDGIDEASTESNTRPELMFYELDTFDPWGSNPWKRSTVEHKNGLFSGYMNMFARATEFVAPDVKFREAQRIETTSELKAQQAAAQGATEDVPNLLPDGYGRVFHPQILLHELIANLVLFHVSNRRMEENKLQPEPLLDTSVASCPINPSDGKTVLKYKKVEAGEAVKKGTKLRILPVGDSITVGYLSDRNGGDGNGYRGQLKKDLSGDNVVFAGTESSGSMNGGYYAAWSGKTIQYISDHVEPSLKQRPNIILLAAGTNDMNPNHGISKEGNDPKGAVERLGKLIDKMIKACPDATILVAMIIDTCDKRQSPATKEYQELIPGVVKSRREDGHHVLAVDFTTFKTSDLQDCIHPTNGGYKLMGDYWYSFIHQISSSWIKKPVGPDPNDNDGGTNGGIDKNIPAPDWGKSPIQVTSKKTVAEAAEYATGGNKKQVTCNGNPWYKATGKIAQGGVGKNGDWKYHKNWVSKGQVAEGLGLDNRYVRLHDMNGDGKADYVWIDPETGEITCWLNNLPKPWSKAGTNNGIIGSGVGPAKTIYLADMNGDGLDDYLVVDPDKGSVRVWWNFGPDKSWDNGWKFVPGGEIASGVPHANLETLRFPDIDGRADYVYIGEGGSLKHHLNTGSPGGRDVLFHAMSGIATGAVRDISKLVFADINGDGRDDYLIWDEDGGLTGFLNQPTNNEGVPLFVNQGPAKTVADGIKKKPSTIRLADMDGDRKDDFVYIGEHGALSVWYNRGSTDDSMAIDGLRFTDIDGDGVDDYVWLDPKSGAATIYLNAGVDDADSLGWSWKPLNSGKPISIGEVPASQVVFGDIDGDGLDDYLDLDATTGQLKAYLNLGKEGDWKFRAIDTIASGLGPGKRVRIADIDGDGRDDYIFLKDNGGTTIYRNIYAPEVSVDKYAPMPDADASGINQSPDEIDFVDLNGDGKADYVWTSRLDGRVKVWHNNYPNKPTWKEAGEIAGGVGTSGANIRYAKLQSTGRHDYVAVDPGTGAIGAWLNGCGDPDTSKKKHRVVFTKAPNGGWVVKQRPVGADVPSQYCGFDNVYKGKQTLLSEPDDAKFPFAFTTIKELYDHSCFYLGGAYRVESQNIMMNTLMLSTLLVLTGRVTATNTQRIVEIAGINTSNVTVWDCPSTTSPDLSQAMIQTAMNDFAYTFYTEKNVKGAFERYVASNYVQHNPSIPDGKDAAVKVLSPLFESKDNTFEIARVMAGPEYTTIHIKAGGANNSLTNVFDVYRTKGSCIIEHWDCLQAMEKNTTSHHPYF</sequence>
<dbReference type="InterPro" id="IPR013517">
    <property type="entry name" value="FG-GAP"/>
</dbReference>
<accession>A0A9P7GRA2</accession>
<dbReference type="CDD" id="cd01833">
    <property type="entry name" value="XynB_like"/>
    <property type="match status" value="1"/>
</dbReference>
<evidence type="ECO:0000259" key="4">
    <source>
        <dbReference type="Pfam" id="PF13472"/>
    </source>
</evidence>
<dbReference type="CDD" id="cd01823">
    <property type="entry name" value="SEST_like"/>
    <property type="match status" value="1"/>
</dbReference>
<dbReference type="GO" id="GO:0006629">
    <property type="term" value="P:lipid metabolic process"/>
    <property type="evidence" value="ECO:0007669"/>
    <property type="project" value="TreeGrafter"/>
</dbReference>
<dbReference type="Pfam" id="PF13517">
    <property type="entry name" value="FG-GAP_3"/>
    <property type="match status" value="2"/>
</dbReference>
<dbReference type="Gene3D" id="2.130.10.130">
    <property type="entry name" value="Integrin alpha, N-terminal"/>
    <property type="match status" value="1"/>
</dbReference>
<dbReference type="Gene3D" id="3.10.450.50">
    <property type="match status" value="1"/>
</dbReference>
<dbReference type="InterPro" id="IPR013830">
    <property type="entry name" value="SGNH_hydro"/>
</dbReference>
<proteinExistence type="predicted"/>
<evidence type="ECO:0000256" key="3">
    <source>
        <dbReference type="SAM" id="SignalP"/>
    </source>
</evidence>
<gene>
    <name evidence="5" type="ORF">KAF25_006847</name>
</gene>
<keyword evidence="6" id="KW-1185">Reference proteome</keyword>
<evidence type="ECO:0000313" key="6">
    <source>
        <dbReference type="Proteomes" id="UP000782241"/>
    </source>
</evidence>
<dbReference type="SUPFAM" id="SSF54427">
    <property type="entry name" value="NTF2-like"/>
    <property type="match status" value="1"/>
</dbReference>
<keyword evidence="1 3" id="KW-0732">Signal</keyword>
<organism evidence="5 6">
    <name type="scientific">Fusarium avenaceum</name>
    <dbReference type="NCBI Taxonomy" id="40199"/>
    <lineage>
        <taxon>Eukaryota</taxon>
        <taxon>Fungi</taxon>
        <taxon>Dikarya</taxon>
        <taxon>Ascomycota</taxon>
        <taxon>Pezizomycotina</taxon>
        <taxon>Sordariomycetes</taxon>
        <taxon>Hypocreomycetidae</taxon>
        <taxon>Hypocreales</taxon>
        <taxon>Nectriaceae</taxon>
        <taxon>Fusarium</taxon>
        <taxon>Fusarium tricinctum species complex</taxon>
    </lineage>
</organism>
<dbReference type="EMBL" id="JAGPUO010000030">
    <property type="protein sequence ID" value="KAG5655344.1"/>
    <property type="molecule type" value="Genomic_DNA"/>
</dbReference>
<feature type="region of interest" description="Disordered" evidence="2">
    <location>
        <begin position="694"/>
        <end position="720"/>
    </location>
</feature>
<dbReference type="InterPro" id="IPR036514">
    <property type="entry name" value="SGNH_hydro_sf"/>
</dbReference>
<feature type="signal peptide" evidence="3">
    <location>
        <begin position="1"/>
        <end position="19"/>
    </location>
</feature>
<dbReference type="SUPFAM" id="SSF69318">
    <property type="entry name" value="Integrin alpha N-terminal domain"/>
    <property type="match status" value="2"/>
</dbReference>
<dbReference type="PANTHER" id="PTHR37981">
    <property type="entry name" value="LIPASE 2"/>
    <property type="match status" value="1"/>
</dbReference>
<evidence type="ECO:0000256" key="1">
    <source>
        <dbReference type="ARBA" id="ARBA00022729"/>
    </source>
</evidence>
<dbReference type="PANTHER" id="PTHR37981:SF1">
    <property type="entry name" value="SGNH HYDROLASE-TYPE ESTERASE DOMAIN-CONTAINING PROTEIN"/>
    <property type="match status" value="1"/>
</dbReference>
<evidence type="ECO:0000313" key="5">
    <source>
        <dbReference type="EMBL" id="KAG5655344.1"/>
    </source>
</evidence>
<feature type="domain" description="SGNH hydrolase-type esterase" evidence="4">
    <location>
        <begin position="488"/>
        <end position="672"/>
    </location>
</feature>
<dbReference type="Gene3D" id="3.40.50.1110">
    <property type="entry name" value="SGNH hydrolase"/>
    <property type="match status" value="2"/>
</dbReference>
<dbReference type="SUPFAM" id="SSF52266">
    <property type="entry name" value="SGNH hydrolase"/>
    <property type="match status" value="2"/>
</dbReference>
<dbReference type="Proteomes" id="UP000782241">
    <property type="component" value="Unassembled WGS sequence"/>
</dbReference>
<dbReference type="InterPro" id="IPR028994">
    <property type="entry name" value="Integrin_alpha_N"/>
</dbReference>
<protein>
    <recommendedName>
        <fullName evidence="4">SGNH hydrolase-type esterase domain-containing protein</fullName>
    </recommendedName>
</protein>